<dbReference type="InterPro" id="IPR005561">
    <property type="entry name" value="ANTAR"/>
</dbReference>
<sequence>MSLRRAYQSAVVEAATQHHEPAAALPLILVQACLSVLPVAGAGISITAELRLPLAATSVAVAEAERLQTTLGEGPCLDAVTSGRPVAVALEAMADRWPVYAAELLAATPFRSVASLPLELDGTRLGAVDLYSLDPDAPFGDLTEVIDAVIDPMGAVLVGEAEWVPQLLQGFGEPTQAAARRLDVWTAVGMVVHSLALTADDALAVLRGYAFSRTLSLETVAERLIERRLEPEALADAS</sequence>
<gene>
    <name evidence="4" type="ORF">JOF54_000300</name>
</gene>
<dbReference type="Proteomes" id="UP000758168">
    <property type="component" value="Unassembled WGS sequence"/>
</dbReference>
<keyword evidence="2" id="KW-0804">Transcription</keyword>
<dbReference type="Pfam" id="PF01590">
    <property type="entry name" value="GAF"/>
    <property type="match status" value="1"/>
</dbReference>
<reference evidence="4 5" key="1">
    <citation type="submission" date="2021-03" db="EMBL/GenBank/DDBJ databases">
        <title>Sequencing the genomes of 1000 actinobacteria strains.</title>
        <authorList>
            <person name="Klenk H.-P."/>
        </authorList>
    </citation>
    <scope>NUCLEOTIDE SEQUENCE [LARGE SCALE GENOMIC DNA]</scope>
    <source>
        <strain evidence="4 5">DSM 12936</strain>
    </source>
</reference>
<protein>
    <recommendedName>
        <fullName evidence="3">ANTAR domain-containing protein</fullName>
    </recommendedName>
</protein>
<evidence type="ECO:0000313" key="5">
    <source>
        <dbReference type="Proteomes" id="UP000758168"/>
    </source>
</evidence>
<dbReference type="EMBL" id="JAGIOB010000001">
    <property type="protein sequence ID" value="MBP2415378.1"/>
    <property type="molecule type" value="Genomic_DNA"/>
</dbReference>
<dbReference type="InterPro" id="IPR003018">
    <property type="entry name" value="GAF"/>
</dbReference>
<name>A0ABS4Z549_9ACTN</name>
<evidence type="ECO:0000313" key="4">
    <source>
        <dbReference type="EMBL" id="MBP2415378.1"/>
    </source>
</evidence>
<dbReference type="Gene3D" id="3.30.450.40">
    <property type="match status" value="1"/>
</dbReference>
<keyword evidence="1" id="KW-0805">Transcription regulation</keyword>
<dbReference type="InterPro" id="IPR029016">
    <property type="entry name" value="GAF-like_dom_sf"/>
</dbReference>
<accession>A0ABS4Z549</accession>
<comment type="caution">
    <text evidence="4">The sequence shown here is derived from an EMBL/GenBank/DDBJ whole genome shotgun (WGS) entry which is preliminary data.</text>
</comment>
<evidence type="ECO:0000259" key="3">
    <source>
        <dbReference type="SMART" id="SM01012"/>
    </source>
</evidence>
<dbReference type="Gene3D" id="1.10.10.10">
    <property type="entry name" value="Winged helix-like DNA-binding domain superfamily/Winged helix DNA-binding domain"/>
    <property type="match status" value="1"/>
</dbReference>
<dbReference type="InterPro" id="IPR036388">
    <property type="entry name" value="WH-like_DNA-bd_sf"/>
</dbReference>
<dbReference type="SUPFAM" id="SSF55781">
    <property type="entry name" value="GAF domain-like"/>
    <property type="match status" value="1"/>
</dbReference>
<dbReference type="PROSITE" id="PS51257">
    <property type="entry name" value="PROKAR_LIPOPROTEIN"/>
    <property type="match status" value="1"/>
</dbReference>
<evidence type="ECO:0000256" key="1">
    <source>
        <dbReference type="ARBA" id="ARBA00023015"/>
    </source>
</evidence>
<feature type="domain" description="ANTAR" evidence="3">
    <location>
        <begin position="173"/>
        <end position="225"/>
    </location>
</feature>
<keyword evidence="5" id="KW-1185">Reference proteome</keyword>
<dbReference type="RefSeq" id="WP_210052351.1">
    <property type="nucleotide sequence ID" value="NZ_BAAAMH010000036.1"/>
</dbReference>
<proteinExistence type="predicted"/>
<evidence type="ECO:0000256" key="2">
    <source>
        <dbReference type="ARBA" id="ARBA00023163"/>
    </source>
</evidence>
<dbReference type="SMART" id="SM01012">
    <property type="entry name" value="ANTAR"/>
    <property type="match status" value="1"/>
</dbReference>
<organism evidence="4 5">
    <name type="scientific">Microlunatus capsulatus</name>
    <dbReference type="NCBI Taxonomy" id="99117"/>
    <lineage>
        <taxon>Bacteria</taxon>
        <taxon>Bacillati</taxon>
        <taxon>Actinomycetota</taxon>
        <taxon>Actinomycetes</taxon>
        <taxon>Propionibacteriales</taxon>
        <taxon>Propionibacteriaceae</taxon>
        <taxon>Microlunatus</taxon>
    </lineage>
</organism>